<feature type="domain" description="Histidine kinase" evidence="13">
    <location>
        <begin position="395"/>
        <end position="599"/>
    </location>
</feature>
<sequence length="599" mass="68779">MSNFIKQLSLRNKLLTILLIILVIFSGFSIFLIQSIDEISKVTNKIKDDNLPNLVWYNHLEKELKIKKNLVEAHVNYQTHEEFIEEYESIVQTLERESIEEITELPNSIEQLNNRVMLLDFIITNKVAGLLEYREKDAAESVLQNEYLPEVNSIITEIETKRLNELNSFDNNTKAFPVIIEKSIYILLVLTFLGVIVSVYLSYRMSRNMTKPIEEMVEKVDKVANGDYGILLNQPRQIEFRSLAISINRMSQSLQQSFQKIIRDKLKHEQILNSLPIGIITYDKNEKEYTANSFVNNLLGMDINKLSNSISLENIETNPLIQMFLSEENYFNKKISVPLQNEEYVFLVSQTDLKDSHDMHTGRIFYFIDITESTYLEKRIVQSEKLALVGEMAASSAHEIRNPLTVIHGFLTLMQESLNAEELKRFNFTLIMKEIERLYEIVEQMLLMSHQKEPEKRPIKVSEILNELIPLLQSTFDAKSIRFSMNLADQEVLADSKQLKQVFLNLIRNSLEAIGAQGSIKIVSFVRRKEIILRIQDSGPGVPDSIKHTLFEPFSTSKSNGTGLGLNVVSNIIKSHQGSISLYESDSSGTTFEIVLPIV</sequence>
<keyword evidence="5" id="KW-0597">Phosphoprotein</keyword>
<name>A0A1H9LUY0_9BACI</name>
<reference evidence="15 16" key="1">
    <citation type="submission" date="2016-10" db="EMBL/GenBank/DDBJ databases">
        <authorList>
            <person name="de Groot N.N."/>
        </authorList>
    </citation>
    <scope>NUCLEOTIDE SEQUENCE [LARGE SCALE GENOMIC DNA]</scope>
    <source>
        <strain evidence="15 16">CGMCC 1.7727</strain>
    </source>
</reference>
<dbReference type="SMART" id="SM00388">
    <property type="entry name" value="HisKA"/>
    <property type="match status" value="1"/>
</dbReference>
<organism evidence="15 16">
    <name type="scientific">Gracilibacillus ureilyticus</name>
    <dbReference type="NCBI Taxonomy" id="531814"/>
    <lineage>
        <taxon>Bacteria</taxon>
        <taxon>Bacillati</taxon>
        <taxon>Bacillota</taxon>
        <taxon>Bacilli</taxon>
        <taxon>Bacillales</taxon>
        <taxon>Bacillaceae</taxon>
        <taxon>Gracilibacillus</taxon>
    </lineage>
</organism>
<dbReference type="Proteomes" id="UP000199687">
    <property type="component" value="Unassembled WGS sequence"/>
</dbReference>
<dbReference type="GO" id="GO:0000155">
    <property type="term" value="F:phosphorelay sensor kinase activity"/>
    <property type="evidence" value="ECO:0007669"/>
    <property type="project" value="InterPro"/>
</dbReference>
<accession>A0A1H9LUY0</accession>
<evidence type="ECO:0000259" key="14">
    <source>
        <dbReference type="PROSITE" id="PS50885"/>
    </source>
</evidence>
<evidence type="ECO:0000256" key="1">
    <source>
        <dbReference type="ARBA" id="ARBA00000085"/>
    </source>
</evidence>
<dbReference type="SMART" id="SM00387">
    <property type="entry name" value="HATPase_c"/>
    <property type="match status" value="1"/>
</dbReference>
<evidence type="ECO:0000256" key="4">
    <source>
        <dbReference type="ARBA" id="ARBA00022475"/>
    </source>
</evidence>
<comment type="subcellular location">
    <subcellularLocation>
        <location evidence="2">Cell membrane</location>
        <topology evidence="2">Multi-pass membrane protein</topology>
    </subcellularLocation>
</comment>
<keyword evidence="12" id="KW-1133">Transmembrane helix</keyword>
<dbReference type="Gene3D" id="3.30.565.10">
    <property type="entry name" value="Histidine kinase-like ATPase, C-terminal domain"/>
    <property type="match status" value="1"/>
</dbReference>
<evidence type="ECO:0000256" key="2">
    <source>
        <dbReference type="ARBA" id="ARBA00004651"/>
    </source>
</evidence>
<keyword evidence="12" id="KW-0812">Transmembrane</keyword>
<dbReference type="SUPFAM" id="SSF158472">
    <property type="entry name" value="HAMP domain-like"/>
    <property type="match status" value="1"/>
</dbReference>
<feature type="domain" description="HAMP" evidence="14">
    <location>
        <begin position="207"/>
        <end position="259"/>
    </location>
</feature>
<keyword evidence="6" id="KW-0808">Transferase</keyword>
<dbReference type="OrthoDB" id="9815750at2"/>
<dbReference type="PRINTS" id="PR00344">
    <property type="entry name" value="BCTRLSENSOR"/>
</dbReference>
<evidence type="ECO:0000313" key="16">
    <source>
        <dbReference type="Proteomes" id="UP000199687"/>
    </source>
</evidence>
<dbReference type="InterPro" id="IPR005467">
    <property type="entry name" value="His_kinase_dom"/>
</dbReference>
<evidence type="ECO:0000256" key="11">
    <source>
        <dbReference type="ARBA" id="ARBA00023136"/>
    </source>
</evidence>
<dbReference type="GO" id="GO:0005886">
    <property type="term" value="C:plasma membrane"/>
    <property type="evidence" value="ECO:0007669"/>
    <property type="project" value="UniProtKB-SubCell"/>
</dbReference>
<evidence type="ECO:0000256" key="7">
    <source>
        <dbReference type="ARBA" id="ARBA00022741"/>
    </source>
</evidence>
<dbReference type="PROSITE" id="PS50885">
    <property type="entry name" value="HAMP"/>
    <property type="match status" value="1"/>
</dbReference>
<comment type="catalytic activity">
    <reaction evidence="1">
        <text>ATP + protein L-histidine = ADP + protein N-phospho-L-histidine.</text>
        <dbReference type="EC" id="2.7.13.3"/>
    </reaction>
</comment>
<dbReference type="AlphaFoldDB" id="A0A1H9LUY0"/>
<keyword evidence="11 12" id="KW-0472">Membrane</keyword>
<dbReference type="InterPro" id="IPR003660">
    <property type="entry name" value="HAMP_dom"/>
</dbReference>
<keyword evidence="8 15" id="KW-0418">Kinase</keyword>
<evidence type="ECO:0000256" key="6">
    <source>
        <dbReference type="ARBA" id="ARBA00022679"/>
    </source>
</evidence>
<gene>
    <name evidence="15" type="ORF">SAMN04487944_101417</name>
</gene>
<dbReference type="PANTHER" id="PTHR43065">
    <property type="entry name" value="SENSOR HISTIDINE KINASE"/>
    <property type="match status" value="1"/>
</dbReference>
<evidence type="ECO:0000256" key="9">
    <source>
        <dbReference type="ARBA" id="ARBA00022840"/>
    </source>
</evidence>
<dbReference type="Pfam" id="PF00512">
    <property type="entry name" value="HisKA"/>
    <property type="match status" value="1"/>
</dbReference>
<dbReference type="InterPro" id="IPR036890">
    <property type="entry name" value="HATPase_C_sf"/>
</dbReference>
<dbReference type="SMART" id="SM00304">
    <property type="entry name" value="HAMP"/>
    <property type="match status" value="1"/>
</dbReference>
<protein>
    <recommendedName>
        <fullName evidence="3">histidine kinase</fullName>
        <ecNumber evidence="3">2.7.13.3</ecNumber>
    </recommendedName>
</protein>
<keyword evidence="10" id="KW-0902">Two-component regulatory system</keyword>
<feature type="transmembrane region" description="Helical" evidence="12">
    <location>
        <begin position="184"/>
        <end position="203"/>
    </location>
</feature>
<dbReference type="InterPro" id="IPR003594">
    <property type="entry name" value="HATPase_dom"/>
</dbReference>
<dbReference type="Pfam" id="PF00672">
    <property type="entry name" value="HAMP"/>
    <property type="match status" value="1"/>
</dbReference>
<keyword evidence="9" id="KW-0067">ATP-binding</keyword>
<dbReference type="Gene3D" id="3.30.450.20">
    <property type="entry name" value="PAS domain"/>
    <property type="match status" value="1"/>
</dbReference>
<dbReference type="CDD" id="cd06225">
    <property type="entry name" value="HAMP"/>
    <property type="match status" value="1"/>
</dbReference>
<keyword evidence="7" id="KW-0547">Nucleotide-binding</keyword>
<dbReference type="GO" id="GO:0005524">
    <property type="term" value="F:ATP binding"/>
    <property type="evidence" value="ECO:0007669"/>
    <property type="project" value="UniProtKB-KW"/>
</dbReference>
<dbReference type="SUPFAM" id="SSF47384">
    <property type="entry name" value="Homodimeric domain of signal transducing histidine kinase"/>
    <property type="match status" value="1"/>
</dbReference>
<keyword evidence="4" id="KW-1003">Cell membrane</keyword>
<dbReference type="EMBL" id="FOGL01000001">
    <property type="protein sequence ID" value="SER15292.1"/>
    <property type="molecule type" value="Genomic_DNA"/>
</dbReference>
<dbReference type="Gene3D" id="1.10.287.130">
    <property type="match status" value="1"/>
</dbReference>
<dbReference type="PROSITE" id="PS50109">
    <property type="entry name" value="HIS_KIN"/>
    <property type="match status" value="1"/>
</dbReference>
<dbReference type="PANTHER" id="PTHR43065:SF10">
    <property type="entry name" value="PEROXIDE STRESS-ACTIVATED HISTIDINE KINASE MAK3"/>
    <property type="match status" value="1"/>
</dbReference>
<dbReference type="InterPro" id="IPR036097">
    <property type="entry name" value="HisK_dim/P_sf"/>
</dbReference>
<feature type="transmembrane region" description="Helical" evidence="12">
    <location>
        <begin position="12"/>
        <end position="33"/>
    </location>
</feature>
<evidence type="ECO:0000256" key="12">
    <source>
        <dbReference type="SAM" id="Phobius"/>
    </source>
</evidence>
<keyword evidence="16" id="KW-1185">Reference proteome</keyword>
<evidence type="ECO:0000259" key="13">
    <source>
        <dbReference type="PROSITE" id="PS50109"/>
    </source>
</evidence>
<dbReference type="SUPFAM" id="SSF55874">
    <property type="entry name" value="ATPase domain of HSP90 chaperone/DNA topoisomerase II/histidine kinase"/>
    <property type="match status" value="1"/>
</dbReference>
<dbReference type="InterPro" id="IPR004358">
    <property type="entry name" value="Sig_transdc_His_kin-like_C"/>
</dbReference>
<evidence type="ECO:0000256" key="3">
    <source>
        <dbReference type="ARBA" id="ARBA00012438"/>
    </source>
</evidence>
<dbReference type="CDD" id="cd00082">
    <property type="entry name" value="HisKA"/>
    <property type="match status" value="1"/>
</dbReference>
<dbReference type="InterPro" id="IPR003661">
    <property type="entry name" value="HisK_dim/P_dom"/>
</dbReference>
<proteinExistence type="predicted"/>
<evidence type="ECO:0000256" key="5">
    <source>
        <dbReference type="ARBA" id="ARBA00022553"/>
    </source>
</evidence>
<dbReference type="Pfam" id="PF02518">
    <property type="entry name" value="HATPase_c"/>
    <property type="match status" value="1"/>
</dbReference>
<dbReference type="STRING" id="531814.SAMN04487944_101417"/>
<dbReference type="Gene3D" id="1.10.8.500">
    <property type="entry name" value="HAMP domain in histidine kinase"/>
    <property type="match status" value="1"/>
</dbReference>
<evidence type="ECO:0000256" key="10">
    <source>
        <dbReference type="ARBA" id="ARBA00023012"/>
    </source>
</evidence>
<dbReference type="EC" id="2.7.13.3" evidence="3"/>
<evidence type="ECO:0000256" key="8">
    <source>
        <dbReference type="ARBA" id="ARBA00022777"/>
    </source>
</evidence>
<evidence type="ECO:0000313" key="15">
    <source>
        <dbReference type="EMBL" id="SER15292.1"/>
    </source>
</evidence>
<dbReference type="RefSeq" id="WP_089738472.1">
    <property type="nucleotide sequence ID" value="NZ_FOGL01000001.1"/>
</dbReference>